<accession>A0ABT3P8K7</accession>
<dbReference type="Gene3D" id="3.40.50.2300">
    <property type="match status" value="1"/>
</dbReference>
<dbReference type="PANTHER" id="PTHR37299">
    <property type="entry name" value="TRANSCRIPTIONAL REGULATOR-RELATED"/>
    <property type="match status" value="1"/>
</dbReference>
<evidence type="ECO:0000256" key="2">
    <source>
        <dbReference type="PROSITE-ProRule" id="PRU00169"/>
    </source>
</evidence>
<dbReference type="InterPro" id="IPR011006">
    <property type="entry name" value="CheY-like_superfamily"/>
</dbReference>
<sequence>MYKVLVADDERIARQLIVNLLAQESDIATIVEARDGNEALELAHGQQPDIVFLDIQMPGQTGIELAAKLPTHCAIIFVSAYEGFAIDAFELCAADYILKPFDDARFYKALDKARTHLQTRLHIDRDSMAEFFSHVMSEQHNKYKSRLVVKETGRIRFINVESINYIEGAGNYVDVHLNDGSQLLHRETLTRLESQLDPTVFARIHRSTIVRQSNIKELKPANRGDYEVTMKSGDRLILSRRHKFRLSDFMD</sequence>
<dbReference type="InterPro" id="IPR046947">
    <property type="entry name" value="LytR-like"/>
</dbReference>
<dbReference type="RefSeq" id="WP_265617853.1">
    <property type="nucleotide sequence ID" value="NZ_JAPFRD010000011.1"/>
</dbReference>
<evidence type="ECO:0000256" key="1">
    <source>
        <dbReference type="ARBA" id="ARBA00023012"/>
    </source>
</evidence>
<gene>
    <name evidence="5" type="ORF">OPS25_11420</name>
</gene>
<evidence type="ECO:0000313" key="6">
    <source>
        <dbReference type="Proteomes" id="UP001142810"/>
    </source>
</evidence>
<reference evidence="5" key="1">
    <citation type="submission" date="2022-11" db="EMBL/GenBank/DDBJ databases">
        <title>Alteromonas sp. nov., isolated from sea water of the Qingdao.</title>
        <authorList>
            <person name="Wang Q."/>
        </authorList>
    </citation>
    <scope>NUCLEOTIDE SEQUENCE</scope>
    <source>
        <strain evidence="5">ASW11-7</strain>
    </source>
</reference>
<dbReference type="PANTHER" id="PTHR37299:SF1">
    <property type="entry name" value="STAGE 0 SPORULATION PROTEIN A HOMOLOG"/>
    <property type="match status" value="1"/>
</dbReference>
<dbReference type="InterPro" id="IPR007492">
    <property type="entry name" value="LytTR_DNA-bd_dom"/>
</dbReference>
<dbReference type="SUPFAM" id="SSF52172">
    <property type="entry name" value="CheY-like"/>
    <property type="match status" value="1"/>
</dbReference>
<dbReference type="SMART" id="SM00850">
    <property type="entry name" value="LytTR"/>
    <property type="match status" value="1"/>
</dbReference>
<keyword evidence="6" id="KW-1185">Reference proteome</keyword>
<proteinExistence type="predicted"/>
<dbReference type="SMART" id="SM00448">
    <property type="entry name" value="REC"/>
    <property type="match status" value="1"/>
</dbReference>
<dbReference type="Proteomes" id="UP001142810">
    <property type="component" value="Unassembled WGS sequence"/>
</dbReference>
<protein>
    <submittedName>
        <fullName evidence="5">LytTR family DNA-binding domain-containing protein</fullName>
    </submittedName>
</protein>
<comment type="caution">
    <text evidence="5">The sequence shown here is derived from an EMBL/GenBank/DDBJ whole genome shotgun (WGS) entry which is preliminary data.</text>
</comment>
<keyword evidence="5" id="KW-0238">DNA-binding</keyword>
<dbReference type="Pfam" id="PF04397">
    <property type="entry name" value="LytTR"/>
    <property type="match status" value="1"/>
</dbReference>
<dbReference type="PROSITE" id="PS50930">
    <property type="entry name" value="HTH_LYTTR"/>
    <property type="match status" value="1"/>
</dbReference>
<dbReference type="PROSITE" id="PS50110">
    <property type="entry name" value="RESPONSE_REGULATORY"/>
    <property type="match status" value="1"/>
</dbReference>
<feature type="modified residue" description="4-aspartylphosphate" evidence="2">
    <location>
        <position position="54"/>
    </location>
</feature>
<evidence type="ECO:0000313" key="5">
    <source>
        <dbReference type="EMBL" id="MCW8109106.1"/>
    </source>
</evidence>
<dbReference type="InterPro" id="IPR001789">
    <property type="entry name" value="Sig_transdc_resp-reg_receiver"/>
</dbReference>
<dbReference type="Pfam" id="PF00072">
    <property type="entry name" value="Response_reg"/>
    <property type="match status" value="1"/>
</dbReference>
<keyword evidence="2" id="KW-0597">Phosphoprotein</keyword>
<feature type="domain" description="Response regulatory" evidence="3">
    <location>
        <begin position="3"/>
        <end position="114"/>
    </location>
</feature>
<dbReference type="GO" id="GO:0003677">
    <property type="term" value="F:DNA binding"/>
    <property type="evidence" value="ECO:0007669"/>
    <property type="project" value="UniProtKB-KW"/>
</dbReference>
<dbReference type="EMBL" id="JAPFRD010000011">
    <property type="protein sequence ID" value="MCW8109106.1"/>
    <property type="molecule type" value="Genomic_DNA"/>
</dbReference>
<evidence type="ECO:0000259" key="4">
    <source>
        <dbReference type="PROSITE" id="PS50930"/>
    </source>
</evidence>
<name>A0ABT3P8K7_9ALTE</name>
<dbReference type="Gene3D" id="2.40.50.1020">
    <property type="entry name" value="LytTr DNA-binding domain"/>
    <property type="match status" value="1"/>
</dbReference>
<organism evidence="5 6">
    <name type="scientific">Alteromonas aquimaris</name>
    <dbReference type="NCBI Taxonomy" id="2998417"/>
    <lineage>
        <taxon>Bacteria</taxon>
        <taxon>Pseudomonadati</taxon>
        <taxon>Pseudomonadota</taxon>
        <taxon>Gammaproteobacteria</taxon>
        <taxon>Alteromonadales</taxon>
        <taxon>Alteromonadaceae</taxon>
        <taxon>Alteromonas/Salinimonas group</taxon>
        <taxon>Alteromonas</taxon>
    </lineage>
</organism>
<evidence type="ECO:0000259" key="3">
    <source>
        <dbReference type="PROSITE" id="PS50110"/>
    </source>
</evidence>
<feature type="domain" description="HTH LytTR-type" evidence="4">
    <location>
        <begin position="147"/>
        <end position="251"/>
    </location>
</feature>
<keyword evidence="1" id="KW-0902">Two-component regulatory system</keyword>